<proteinExistence type="inferred from homology"/>
<dbReference type="Proteomes" id="UP001611383">
    <property type="component" value="Chromosome"/>
</dbReference>
<dbReference type="PROSITE" id="PS00086">
    <property type="entry name" value="CYTOCHROME_P450"/>
    <property type="match status" value="1"/>
</dbReference>
<dbReference type="Pfam" id="PF00067">
    <property type="entry name" value="p450"/>
    <property type="match status" value="1"/>
</dbReference>
<comment type="similarity">
    <text evidence="1 2">Belongs to the cytochrome P450 family.</text>
</comment>
<dbReference type="PRINTS" id="PR00385">
    <property type="entry name" value="P450"/>
</dbReference>
<protein>
    <submittedName>
        <fullName evidence="3">Cytochrome P450</fullName>
    </submittedName>
</protein>
<evidence type="ECO:0000313" key="3">
    <source>
        <dbReference type="EMBL" id="WNG47465.1"/>
    </source>
</evidence>
<dbReference type="Gene3D" id="1.10.630.10">
    <property type="entry name" value="Cytochrome P450"/>
    <property type="match status" value="1"/>
</dbReference>
<dbReference type="PRINTS" id="PR00359">
    <property type="entry name" value="BP450"/>
</dbReference>
<dbReference type="PANTHER" id="PTHR46696">
    <property type="entry name" value="P450, PUTATIVE (EUROFUNG)-RELATED"/>
    <property type="match status" value="1"/>
</dbReference>
<dbReference type="PANTHER" id="PTHR46696:SF1">
    <property type="entry name" value="CYTOCHROME P450 YJIB-RELATED"/>
    <property type="match status" value="1"/>
</dbReference>
<evidence type="ECO:0000313" key="4">
    <source>
        <dbReference type="Proteomes" id="UP001611383"/>
    </source>
</evidence>
<keyword evidence="4" id="KW-1185">Reference proteome</keyword>
<dbReference type="InterPro" id="IPR036396">
    <property type="entry name" value="Cyt_P450_sf"/>
</dbReference>
<name>A0ABY9WWH3_9BACT</name>
<dbReference type="CDD" id="cd20625">
    <property type="entry name" value="CYP164-like"/>
    <property type="match status" value="1"/>
</dbReference>
<reference evidence="3 4" key="1">
    <citation type="submission" date="2019-08" db="EMBL/GenBank/DDBJ databases">
        <title>Archangium and Cystobacter genomes.</title>
        <authorList>
            <person name="Chen I.-C.K."/>
            <person name="Wielgoss S."/>
        </authorList>
    </citation>
    <scope>NUCLEOTIDE SEQUENCE [LARGE SCALE GENOMIC DNA]</scope>
    <source>
        <strain evidence="3 4">Cbm 6</strain>
    </source>
</reference>
<dbReference type="InterPro" id="IPR002397">
    <property type="entry name" value="Cyt_P450_B"/>
</dbReference>
<organism evidence="3 4">
    <name type="scientific">Archangium minus</name>
    <dbReference type="NCBI Taxonomy" id="83450"/>
    <lineage>
        <taxon>Bacteria</taxon>
        <taxon>Pseudomonadati</taxon>
        <taxon>Myxococcota</taxon>
        <taxon>Myxococcia</taxon>
        <taxon>Myxococcales</taxon>
        <taxon>Cystobacterineae</taxon>
        <taxon>Archangiaceae</taxon>
        <taxon>Archangium</taxon>
    </lineage>
</organism>
<dbReference type="EMBL" id="CP043494">
    <property type="protein sequence ID" value="WNG47465.1"/>
    <property type="molecule type" value="Genomic_DNA"/>
</dbReference>
<dbReference type="SUPFAM" id="SSF48264">
    <property type="entry name" value="Cytochrome P450"/>
    <property type="match status" value="1"/>
</dbReference>
<keyword evidence="2" id="KW-0503">Monooxygenase</keyword>
<keyword evidence="2" id="KW-0349">Heme</keyword>
<accession>A0ABY9WWH3</accession>
<gene>
    <name evidence="3" type="ORF">F0U60_27600</name>
</gene>
<sequence length="411" mass="46991">MSSAAPTLDRNLVSPQNMLNPFPLYQYLRENDPVHWSDAVHAWFLTRYDDVMSAYRDPRMSANRAKLFEYQVQGLSPDITREFMQTIRNQMFMRDGPEHVRLRRQTGMGFTPQRLDELRPIVHRIMRELLEQLSSRNEMDLVKDLSYPLPALAIAELLGVPAEDRERFWVWSEHLALYSSPPVGADSLLLASNANKTMVEMKEYLLPIIEQRRHTPGTDGLSQMLLAQEQGKMTPEELVANACLILFAGHTTTTDQLSNGVYDLLTHPDQLQLLREDMGLLRSAVEEMLRYTTSVPAITRIASEDIQLHGKTIRKGDMVFLVMAAANRDPSVFPDPERFDITRDSYHQKHISFGFGAHHCMGAGLARRELEIGISMLLERLPNLRLDEAKPPKVKCHGLSFRGFDALPVRW</sequence>
<dbReference type="InterPro" id="IPR001128">
    <property type="entry name" value="Cyt_P450"/>
</dbReference>
<keyword evidence="2" id="KW-0408">Iron</keyword>
<dbReference type="RefSeq" id="WP_395803833.1">
    <property type="nucleotide sequence ID" value="NZ_CP043494.1"/>
</dbReference>
<dbReference type="InterPro" id="IPR017972">
    <property type="entry name" value="Cyt_P450_CS"/>
</dbReference>
<evidence type="ECO:0000256" key="2">
    <source>
        <dbReference type="RuleBase" id="RU000461"/>
    </source>
</evidence>
<keyword evidence="2" id="KW-0560">Oxidoreductase</keyword>
<keyword evidence="2" id="KW-0479">Metal-binding</keyword>
<evidence type="ECO:0000256" key="1">
    <source>
        <dbReference type="ARBA" id="ARBA00010617"/>
    </source>
</evidence>